<dbReference type="RefSeq" id="WP_199034833.1">
    <property type="nucleotide sequence ID" value="NZ_JAELXS010000001.1"/>
</dbReference>
<name>A0ABS0XL54_9SPHN</name>
<keyword evidence="1" id="KW-0472">Membrane</keyword>
<keyword evidence="1" id="KW-0812">Transmembrane</keyword>
<dbReference type="Proteomes" id="UP000640426">
    <property type="component" value="Unassembled WGS sequence"/>
</dbReference>
<feature type="transmembrane region" description="Helical" evidence="1">
    <location>
        <begin position="102"/>
        <end position="127"/>
    </location>
</feature>
<feature type="transmembrane region" description="Helical" evidence="1">
    <location>
        <begin position="264"/>
        <end position="281"/>
    </location>
</feature>
<comment type="caution">
    <text evidence="2">The sequence shown here is derived from an EMBL/GenBank/DDBJ whole genome shotgun (WGS) entry which is preliminary data.</text>
</comment>
<keyword evidence="3" id="KW-1185">Reference proteome</keyword>
<sequence length="485" mass="53676">MAAPFPLLIDLPAHVARYHVERNLPFTPELSRFFTYSWRYLPNLGVDLSVAFLSQWMNVETAARLVAATIPPIGAAGMLWLGYRLHGRITATTLLSLPLNYAYPLIFGFVNSCLAVSLSFVVCAGWLTLEQRGRTRWSAVLLAVAAPVIITAHMIGYGVMGLMIAGVAAGQAIRRGHPALEVLKTVALKALPLSWPLILLLFWRNDQTGTAGRWFDFALDARWLLMILRERHNAFDIASAGLLYGAALLPLLVRHRFASDLRALVPAILLWICVFLMPSQIVGSEFAAVRLIAPALALSLLAVRESKPLPRWVWGAAFAFVLLRLIVSTVTFVDVSQKADRELALLDRVRSGSRVVAIWLTDCRRDWEPPRYSHLGAFATVRRNALVNGHFMSSGQQLMALVPNADDALTAAPSMISAEPCERLGQKDSAADIVRRLPWRHIDYLWLIDIGDLPLPLPIAARQIATTGQSRLLRVDPDVSIKPQE</sequence>
<protein>
    <recommendedName>
        <fullName evidence="4">Glycosyltransferase RgtA/B/C/D-like domain-containing protein</fullName>
    </recommendedName>
</protein>
<feature type="transmembrane region" description="Helical" evidence="1">
    <location>
        <begin position="139"/>
        <end position="165"/>
    </location>
</feature>
<organism evidence="2 3">
    <name type="scientific">Sphingomonas mollis</name>
    <dbReference type="NCBI Taxonomy" id="2795726"/>
    <lineage>
        <taxon>Bacteria</taxon>
        <taxon>Pseudomonadati</taxon>
        <taxon>Pseudomonadota</taxon>
        <taxon>Alphaproteobacteria</taxon>
        <taxon>Sphingomonadales</taxon>
        <taxon>Sphingomonadaceae</taxon>
        <taxon>Sphingomonas</taxon>
    </lineage>
</organism>
<dbReference type="EMBL" id="JAELXS010000001">
    <property type="protein sequence ID" value="MBJ6120760.1"/>
    <property type="molecule type" value="Genomic_DNA"/>
</dbReference>
<feature type="transmembrane region" description="Helical" evidence="1">
    <location>
        <begin position="287"/>
        <end position="303"/>
    </location>
</feature>
<feature type="transmembrane region" description="Helical" evidence="1">
    <location>
        <begin position="234"/>
        <end position="252"/>
    </location>
</feature>
<accession>A0ABS0XL54</accession>
<keyword evidence="1" id="KW-1133">Transmembrane helix</keyword>
<feature type="transmembrane region" description="Helical" evidence="1">
    <location>
        <begin position="62"/>
        <end position="81"/>
    </location>
</feature>
<evidence type="ECO:0000313" key="2">
    <source>
        <dbReference type="EMBL" id="MBJ6120760.1"/>
    </source>
</evidence>
<proteinExistence type="predicted"/>
<feature type="transmembrane region" description="Helical" evidence="1">
    <location>
        <begin position="312"/>
        <end position="333"/>
    </location>
</feature>
<reference evidence="3" key="1">
    <citation type="submission" date="2020-12" db="EMBL/GenBank/DDBJ databases">
        <title>Hymenobacter sp.</title>
        <authorList>
            <person name="Kim M.K."/>
        </authorList>
    </citation>
    <scope>NUCLEOTIDE SEQUENCE [LARGE SCALE GENOMIC DNA]</scope>
    <source>
        <strain evidence="3">BT553</strain>
    </source>
</reference>
<evidence type="ECO:0000256" key="1">
    <source>
        <dbReference type="SAM" id="Phobius"/>
    </source>
</evidence>
<evidence type="ECO:0000313" key="3">
    <source>
        <dbReference type="Proteomes" id="UP000640426"/>
    </source>
</evidence>
<evidence type="ECO:0008006" key="4">
    <source>
        <dbReference type="Google" id="ProtNLM"/>
    </source>
</evidence>
<gene>
    <name evidence="2" type="ORF">JAO74_03025</name>
</gene>